<comment type="catalytic activity">
    <reaction evidence="12">
        <text>D-fructose + ATP = D-fructose 6-phosphate + ADP + H(+)</text>
        <dbReference type="Rhea" id="RHEA:16125"/>
        <dbReference type="ChEBI" id="CHEBI:15378"/>
        <dbReference type="ChEBI" id="CHEBI:30616"/>
        <dbReference type="ChEBI" id="CHEBI:37721"/>
        <dbReference type="ChEBI" id="CHEBI:61527"/>
        <dbReference type="ChEBI" id="CHEBI:456216"/>
        <dbReference type="EC" id="2.7.1.4"/>
    </reaction>
</comment>
<dbReference type="InterPro" id="IPR043129">
    <property type="entry name" value="ATPase_NBD"/>
</dbReference>
<accession>V5WEC1</accession>
<evidence type="ECO:0000256" key="2">
    <source>
        <dbReference type="ARBA" id="ARBA00006479"/>
    </source>
</evidence>
<name>V5WEC1_9SPIO</name>
<sequence>MSLYAGIEAGGTKFVCAVASDFDTILKEERFPTTTPEETLPRALDFFRRAEEELKDQHGAITSMGIAAFGPVNVDSSSSRYGWITSTPKPGWKNTDIRGYFVREMNVPVGFDTDVNGAALGEGHAGAGRGLDTFMYITIGTGVGGGIIVNNKPVHGLVHPEVGHMILKPREGETFQGVCPYHSHCVEGMCAGPAIKARWGTPGDQLPDDHEAWDVEASYIAQALMSYVLIISPERIILGGGVMHQRQLFPKIRKELKTLLNGYVDHPAILEEREDYIVPPGLEDHAGITGAFILAAGAAHR</sequence>
<dbReference type="EMBL" id="CP006939">
    <property type="protein sequence ID" value="AHC14153.1"/>
    <property type="molecule type" value="Genomic_DNA"/>
</dbReference>
<dbReference type="GO" id="GO:0008865">
    <property type="term" value="F:fructokinase activity"/>
    <property type="evidence" value="ECO:0007669"/>
    <property type="project" value="UniProtKB-EC"/>
</dbReference>
<evidence type="ECO:0000256" key="10">
    <source>
        <dbReference type="ARBA" id="ARBA00023277"/>
    </source>
</evidence>
<keyword evidence="3 13" id="KW-0808">Transferase</keyword>
<dbReference type="InterPro" id="IPR051804">
    <property type="entry name" value="Carb_Metab_Reg_Kinase/Isom"/>
</dbReference>
<proteinExistence type="inferred from homology"/>
<gene>
    <name evidence="13" type="ORF">L21SP2_0728</name>
</gene>
<evidence type="ECO:0000256" key="1">
    <source>
        <dbReference type="ARBA" id="ARBA00001946"/>
    </source>
</evidence>
<evidence type="ECO:0000256" key="12">
    <source>
        <dbReference type="ARBA" id="ARBA00048451"/>
    </source>
</evidence>
<evidence type="ECO:0000256" key="5">
    <source>
        <dbReference type="ARBA" id="ARBA00022741"/>
    </source>
</evidence>
<dbReference type="OrthoDB" id="9795247at2"/>
<evidence type="ECO:0000256" key="11">
    <source>
        <dbReference type="ARBA" id="ARBA00038887"/>
    </source>
</evidence>
<dbReference type="CDD" id="cd24067">
    <property type="entry name" value="ASKHA_NBD_ROK_BsFRK-like"/>
    <property type="match status" value="1"/>
</dbReference>
<evidence type="ECO:0000256" key="8">
    <source>
        <dbReference type="ARBA" id="ARBA00022840"/>
    </source>
</evidence>
<dbReference type="EC" id="2.7.1.4" evidence="11"/>
<comment type="similarity">
    <text evidence="2">Belongs to the ROK (NagC/XylR) family.</text>
</comment>
<evidence type="ECO:0000256" key="4">
    <source>
        <dbReference type="ARBA" id="ARBA00022723"/>
    </source>
</evidence>
<protein>
    <recommendedName>
        <fullName evidence="11">fructokinase</fullName>
        <ecNumber evidence="11">2.7.1.4</ecNumber>
    </recommendedName>
</protein>
<keyword evidence="14" id="KW-1185">Reference proteome</keyword>
<evidence type="ECO:0000313" key="14">
    <source>
        <dbReference type="Proteomes" id="UP000018680"/>
    </source>
</evidence>
<dbReference type="PANTHER" id="PTHR42742:SF3">
    <property type="entry name" value="FRUCTOKINASE"/>
    <property type="match status" value="1"/>
</dbReference>
<keyword evidence="5" id="KW-0547">Nucleotide-binding</keyword>
<keyword evidence="4" id="KW-0479">Metal-binding</keyword>
<dbReference type="GO" id="GO:0046872">
    <property type="term" value="F:metal ion binding"/>
    <property type="evidence" value="ECO:0007669"/>
    <property type="project" value="UniProtKB-KW"/>
</dbReference>
<dbReference type="FunFam" id="3.30.420.40:FF:000136">
    <property type="entry name" value="Putative fructokinase"/>
    <property type="match status" value="1"/>
</dbReference>
<reference evidence="13 14" key="1">
    <citation type="journal article" date="2015" name="Stand. Genomic Sci.">
        <title>Complete genome sequence and description of Salinispira pacifica gen. nov., sp. nov., a novel spirochaete isolated form a hypersaline microbial mat.</title>
        <authorList>
            <person name="Ben Hania W."/>
            <person name="Joseph M."/>
            <person name="Schumann P."/>
            <person name="Bunk B."/>
            <person name="Fiebig A."/>
            <person name="Sproer C."/>
            <person name="Klenk H.P."/>
            <person name="Fardeau M.L."/>
            <person name="Spring S."/>
        </authorList>
    </citation>
    <scope>NUCLEOTIDE SEQUENCE [LARGE SCALE GENOMIC DNA]</scope>
    <source>
        <strain evidence="13 14">L21-RPul-D2</strain>
    </source>
</reference>
<evidence type="ECO:0000256" key="7">
    <source>
        <dbReference type="ARBA" id="ARBA00022833"/>
    </source>
</evidence>
<dbReference type="RefSeq" id="WP_024267084.1">
    <property type="nucleotide sequence ID" value="NC_023035.1"/>
</dbReference>
<dbReference type="STRING" id="1307761.L21SP2_0728"/>
<dbReference type="Proteomes" id="UP000018680">
    <property type="component" value="Chromosome"/>
</dbReference>
<dbReference type="InterPro" id="IPR000600">
    <property type="entry name" value="ROK"/>
</dbReference>
<dbReference type="PANTHER" id="PTHR42742">
    <property type="entry name" value="TRANSCRIPTIONAL REPRESSOR MPRA"/>
    <property type="match status" value="1"/>
</dbReference>
<dbReference type="FunFam" id="3.30.420.40:FF:000153">
    <property type="entry name" value="Putative fructokinase"/>
    <property type="match status" value="1"/>
</dbReference>
<dbReference type="eggNOG" id="COG1940">
    <property type="taxonomic scope" value="Bacteria"/>
</dbReference>
<dbReference type="AlphaFoldDB" id="V5WEC1"/>
<keyword evidence="8" id="KW-0067">ATP-binding</keyword>
<dbReference type="InterPro" id="IPR049874">
    <property type="entry name" value="ROK_cs"/>
</dbReference>
<dbReference type="HOGENOM" id="CLU_036604_3_0_12"/>
<dbReference type="Gene3D" id="3.30.420.40">
    <property type="match status" value="2"/>
</dbReference>
<evidence type="ECO:0000256" key="3">
    <source>
        <dbReference type="ARBA" id="ARBA00022679"/>
    </source>
</evidence>
<dbReference type="PATRIC" id="fig|1307761.3.peg.728"/>
<dbReference type="SUPFAM" id="SSF53067">
    <property type="entry name" value="Actin-like ATPase domain"/>
    <property type="match status" value="1"/>
</dbReference>
<dbReference type="PROSITE" id="PS01125">
    <property type="entry name" value="ROK"/>
    <property type="match status" value="1"/>
</dbReference>
<keyword evidence="9" id="KW-0460">Magnesium</keyword>
<organism evidence="13 14">
    <name type="scientific">Salinispira pacifica</name>
    <dbReference type="NCBI Taxonomy" id="1307761"/>
    <lineage>
        <taxon>Bacteria</taxon>
        <taxon>Pseudomonadati</taxon>
        <taxon>Spirochaetota</taxon>
        <taxon>Spirochaetia</taxon>
        <taxon>Spirochaetales</taxon>
        <taxon>Spirochaetaceae</taxon>
        <taxon>Salinispira</taxon>
    </lineage>
</organism>
<evidence type="ECO:0000256" key="6">
    <source>
        <dbReference type="ARBA" id="ARBA00022777"/>
    </source>
</evidence>
<dbReference type="KEGG" id="slr:L21SP2_0728"/>
<keyword evidence="6 13" id="KW-0418">Kinase</keyword>
<keyword evidence="7" id="KW-0862">Zinc</keyword>
<comment type="cofactor">
    <cofactor evidence="1">
        <name>Mg(2+)</name>
        <dbReference type="ChEBI" id="CHEBI:18420"/>
    </cofactor>
</comment>
<dbReference type="Pfam" id="PF00480">
    <property type="entry name" value="ROK"/>
    <property type="match status" value="1"/>
</dbReference>
<evidence type="ECO:0000256" key="9">
    <source>
        <dbReference type="ARBA" id="ARBA00022842"/>
    </source>
</evidence>
<keyword evidence="10" id="KW-0119">Carbohydrate metabolism</keyword>
<evidence type="ECO:0000313" key="13">
    <source>
        <dbReference type="EMBL" id="AHC14153.1"/>
    </source>
</evidence>
<dbReference type="GO" id="GO:0005524">
    <property type="term" value="F:ATP binding"/>
    <property type="evidence" value="ECO:0007669"/>
    <property type="project" value="UniProtKB-KW"/>
</dbReference>